<dbReference type="InterPro" id="IPR036396">
    <property type="entry name" value="Cyt_P450_sf"/>
</dbReference>
<dbReference type="SUPFAM" id="SSF48264">
    <property type="entry name" value="Cytochrome P450"/>
    <property type="match status" value="1"/>
</dbReference>
<keyword evidence="11" id="KW-1185">Reference proteome</keyword>
<evidence type="ECO:0000256" key="5">
    <source>
        <dbReference type="ARBA" id="ARBA00023002"/>
    </source>
</evidence>
<keyword evidence="7" id="KW-0503">Monooxygenase</keyword>
<evidence type="ECO:0000313" key="10">
    <source>
        <dbReference type="EMBL" id="THH31228.1"/>
    </source>
</evidence>
<keyword evidence="9" id="KW-1133">Transmembrane helix</keyword>
<dbReference type="InterPro" id="IPR050121">
    <property type="entry name" value="Cytochrome_P450_monoxygenase"/>
</dbReference>
<accession>A0A4S4N0H2</accession>
<evidence type="ECO:0000256" key="3">
    <source>
        <dbReference type="ARBA" id="ARBA00010617"/>
    </source>
</evidence>
<evidence type="ECO:0000313" key="11">
    <source>
        <dbReference type="Proteomes" id="UP000308730"/>
    </source>
</evidence>
<reference evidence="10 11" key="1">
    <citation type="submission" date="2019-02" db="EMBL/GenBank/DDBJ databases">
        <title>Genome sequencing of the rare red list fungi Antrodiella citrinella (Flaviporus citrinellus).</title>
        <authorList>
            <person name="Buettner E."/>
            <person name="Kellner H."/>
        </authorList>
    </citation>
    <scope>NUCLEOTIDE SEQUENCE [LARGE SCALE GENOMIC DNA]</scope>
    <source>
        <strain evidence="10 11">DSM 108506</strain>
    </source>
</reference>
<gene>
    <name evidence="10" type="ORF">EUX98_g2944</name>
</gene>
<dbReference type="InterPro" id="IPR002401">
    <property type="entry name" value="Cyt_P450_E_grp-I"/>
</dbReference>
<evidence type="ECO:0000256" key="8">
    <source>
        <dbReference type="PIRSR" id="PIRSR602401-1"/>
    </source>
</evidence>
<keyword evidence="6 8" id="KW-0408">Iron</keyword>
<name>A0A4S4N0H2_9APHY</name>
<dbReference type="Gene3D" id="1.10.630.10">
    <property type="entry name" value="Cytochrome P450"/>
    <property type="match status" value="1"/>
</dbReference>
<keyword evidence="9" id="KW-0472">Membrane</keyword>
<dbReference type="PRINTS" id="PR00463">
    <property type="entry name" value="EP450I"/>
</dbReference>
<evidence type="ECO:0000256" key="6">
    <source>
        <dbReference type="ARBA" id="ARBA00023004"/>
    </source>
</evidence>
<dbReference type="GO" id="GO:0020037">
    <property type="term" value="F:heme binding"/>
    <property type="evidence" value="ECO:0007669"/>
    <property type="project" value="InterPro"/>
</dbReference>
<keyword evidence="9" id="KW-0812">Transmembrane</keyword>
<proteinExistence type="inferred from homology"/>
<organism evidence="10 11">
    <name type="scientific">Antrodiella citrinella</name>
    <dbReference type="NCBI Taxonomy" id="2447956"/>
    <lineage>
        <taxon>Eukaryota</taxon>
        <taxon>Fungi</taxon>
        <taxon>Dikarya</taxon>
        <taxon>Basidiomycota</taxon>
        <taxon>Agaricomycotina</taxon>
        <taxon>Agaricomycetes</taxon>
        <taxon>Polyporales</taxon>
        <taxon>Steccherinaceae</taxon>
        <taxon>Antrodiella</taxon>
    </lineage>
</organism>
<keyword evidence="5" id="KW-0560">Oxidoreductase</keyword>
<comment type="pathway">
    <text evidence="2">Secondary metabolite biosynthesis.</text>
</comment>
<sequence>MRAPQLTHVIFNRFEPKAMPILIFFFVLVPLASSMILLAHLPLMIALPVAFTTYFSALLTSIGLYRLSPFHPLSRYPGPIKLKLSSLFVYHMAIKGDRHKYIQRLHEEYQSDVLRIGPNELIFREASAIAPMMGTDGLAKGPGYDGRSLFRVHRNLISWTDPVQHFKRRKAWTRGTNTVALKDYEPVIAARASQLVDLLLRRSGGTVNLSECICYFAFDFMGDMAFGGGYEFMQEGDVRGTLHAMEGSIKVGMLMESIPWFSYHMHLIPSIATRFRNFSAVGKARATQRIQKGALVKDLFHYLNNDDGAEPVNPTLEVVSAEGALVILAGSHTTSGVLSSVMYLLAKYPEVYKKLQQEVDKFYPPGEDALDNKYYVEMRYLEAVINETLRLYAIQPSGSQRATRAEGVQIGSHYVPPNTSVRINTWSMQRDPRNFSPSPESFWPERWLIAEDPSTYKGSTPFVHNVSAFIPFSYGPANCVGKGLAWKEMKMVLCHLTQQVEVRFAEGYVVSEYERDMKDWFAVHVSRLPVVVTPRSANA</sequence>
<dbReference type="OrthoDB" id="6692864at2759"/>
<keyword evidence="4 8" id="KW-0479">Metal-binding</keyword>
<evidence type="ECO:0000256" key="2">
    <source>
        <dbReference type="ARBA" id="ARBA00005179"/>
    </source>
</evidence>
<dbReference type="Pfam" id="PF00067">
    <property type="entry name" value="p450"/>
    <property type="match status" value="1"/>
</dbReference>
<feature type="binding site" description="axial binding residue" evidence="8">
    <location>
        <position position="479"/>
    </location>
    <ligand>
        <name>heme</name>
        <dbReference type="ChEBI" id="CHEBI:30413"/>
    </ligand>
    <ligandPart>
        <name>Fe</name>
        <dbReference type="ChEBI" id="CHEBI:18248"/>
    </ligandPart>
</feature>
<evidence type="ECO:0000256" key="9">
    <source>
        <dbReference type="SAM" id="Phobius"/>
    </source>
</evidence>
<dbReference type="GO" id="GO:0016705">
    <property type="term" value="F:oxidoreductase activity, acting on paired donors, with incorporation or reduction of molecular oxygen"/>
    <property type="evidence" value="ECO:0007669"/>
    <property type="project" value="InterPro"/>
</dbReference>
<evidence type="ECO:0000256" key="1">
    <source>
        <dbReference type="ARBA" id="ARBA00001971"/>
    </source>
</evidence>
<comment type="similarity">
    <text evidence="3">Belongs to the cytochrome P450 family.</text>
</comment>
<evidence type="ECO:0008006" key="12">
    <source>
        <dbReference type="Google" id="ProtNLM"/>
    </source>
</evidence>
<evidence type="ECO:0000256" key="4">
    <source>
        <dbReference type="ARBA" id="ARBA00022723"/>
    </source>
</evidence>
<dbReference type="AlphaFoldDB" id="A0A4S4N0H2"/>
<evidence type="ECO:0000256" key="7">
    <source>
        <dbReference type="ARBA" id="ARBA00023033"/>
    </source>
</evidence>
<comment type="caution">
    <text evidence="10">The sequence shown here is derived from an EMBL/GenBank/DDBJ whole genome shotgun (WGS) entry which is preliminary data.</text>
</comment>
<dbReference type="GO" id="GO:0004497">
    <property type="term" value="F:monooxygenase activity"/>
    <property type="evidence" value="ECO:0007669"/>
    <property type="project" value="UniProtKB-KW"/>
</dbReference>
<dbReference type="GO" id="GO:0005506">
    <property type="term" value="F:iron ion binding"/>
    <property type="evidence" value="ECO:0007669"/>
    <property type="project" value="InterPro"/>
</dbReference>
<dbReference type="PANTHER" id="PTHR24305">
    <property type="entry name" value="CYTOCHROME P450"/>
    <property type="match status" value="1"/>
</dbReference>
<dbReference type="PRINTS" id="PR00385">
    <property type="entry name" value="P450"/>
</dbReference>
<protein>
    <recommendedName>
        <fullName evidence="12">Cytochrome P450</fullName>
    </recommendedName>
</protein>
<feature type="transmembrane region" description="Helical" evidence="9">
    <location>
        <begin position="21"/>
        <end position="39"/>
    </location>
</feature>
<dbReference type="Proteomes" id="UP000308730">
    <property type="component" value="Unassembled WGS sequence"/>
</dbReference>
<comment type="cofactor">
    <cofactor evidence="1 8">
        <name>heme</name>
        <dbReference type="ChEBI" id="CHEBI:30413"/>
    </cofactor>
</comment>
<dbReference type="PANTHER" id="PTHR24305:SF187">
    <property type="entry name" value="P450, PUTATIVE (EUROFUNG)-RELATED"/>
    <property type="match status" value="1"/>
</dbReference>
<keyword evidence="8" id="KW-0349">Heme</keyword>
<dbReference type="EMBL" id="SGPM01000053">
    <property type="protein sequence ID" value="THH31228.1"/>
    <property type="molecule type" value="Genomic_DNA"/>
</dbReference>
<dbReference type="InterPro" id="IPR001128">
    <property type="entry name" value="Cyt_P450"/>
</dbReference>